<dbReference type="InterPro" id="IPR000160">
    <property type="entry name" value="GGDEF_dom"/>
</dbReference>
<evidence type="ECO:0000313" key="5">
    <source>
        <dbReference type="Proteomes" id="UP000541969"/>
    </source>
</evidence>
<organism evidence="4 5">
    <name type="scientific">Petropleomorpha daqingensis</name>
    <dbReference type="NCBI Taxonomy" id="2026353"/>
    <lineage>
        <taxon>Bacteria</taxon>
        <taxon>Bacillati</taxon>
        <taxon>Actinomycetota</taxon>
        <taxon>Actinomycetes</taxon>
        <taxon>Geodermatophilales</taxon>
        <taxon>Geodermatophilaceae</taxon>
        <taxon>Petropleomorpha</taxon>
    </lineage>
</organism>
<dbReference type="PANTHER" id="PTHR44757:SF2">
    <property type="entry name" value="BIOFILM ARCHITECTURE MAINTENANCE PROTEIN MBAA"/>
    <property type="match status" value="1"/>
</dbReference>
<name>A0A853CBW8_9ACTN</name>
<dbReference type="InterPro" id="IPR001633">
    <property type="entry name" value="EAL_dom"/>
</dbReference>
<dbReference type="InterPro" id="IPR035919">
    <property type="entry name" value="EAL_sf"/>
</dbReference>
<dbReference type="SMART" id="SM00267">
    <property type="entry name" value="GGDEF"/>
    <property type="match status" value="1"/>
</dbReference>
<dbReference type="CDD" id="cd01948">
    <property type="entry name" value="EAL"/>
    <property type="match status" value="1"/>
</dbReference>
<dbReference type="InterPro" id="IPR043128">
    <property type="entry name" value="Rev_trsase/Diguanyl_cyclase"/>
</dbReference>
<dbReference type="Gene3D" id="3.20.20.450">
    <property type="entry name" value="EAL domain"/>
    <property type="match status" value="1"/>
</dbReference>
<reference evidence="4 5" key="1">
    <citation type="submission" date="2020-07" db="EMBL/GenBank/DDBJ databases">
        <title>Sequencing the genomes of 1000 actinobacteria strains.</title>
        <authorList>
            <person name="Klenk H.-P."/>
        </authorList>
    </citation>
    <scope>NUCLEOTIDE SEQUENCE [LARGE SCALE GENOMIC DNA]</scope>
    <source>
        <strain evidence="4 5">DSM 104001</strain>
    </source>
</reference>
<evidence type="ECO:0000259" key="2">
    <source>
        <dbReference type="PROSITE" id="PS50883"/>
    </source>
</evidence>
<dbReference type="Pfam" id="PF00563">
    <property type="entry name" value="EAL"/>
    <property type="match status" value="1"/>
</dbReference>
<sequence>MLALLPSRIAALLPEGRLLPEPVWRRRHTVLVRIAAIQAVGLGILSVLTGHALLGSLTSTLAILLPLPFALPAEFRRSVRAGATTVSLLGGCVLLVHLMAGVTEAHFSFFVVVGLVSLYQDWVPFGVALLLTIAHHGIMGTLHPHEVFGTAAAQSAPWVWAGIHGGFVLAASLANLAAWRLNEQQGLRDALTGLANRTLLVEETSRLLQHRRGVVSVLVLDVDDFKDINDTRGHSTGDRLLVAVAGRIAGCVRPEDTVARLGGDEFAVVVAGGPRTARTVATRVLASLADPVSVDGRTLVVSASIGIADTTTAERSAETLLRNADLAMYLAKAQGKQRLAVYADGMAQEARGKADLLEGLSAALAEQQLVVHYQPVISMSTGEVTSYEALLRWRHPERGLVPPVEFIPLAEDTGLIVPIGAWVLREAARQAVAWSAAAGRPIGMAVNLSPRQLADDDVVATVAAVLDETGLPPVQLTLEVTESVMVQDVDRVVDRLRTLRTLGVRIAIDDFGTGYSSLSYLRRLPADTIKIDRSFVIDLAQDGASRTLVSSIIELARSLQLDVVAEGVEDAAQRSVLQSLQCSHAQGFLFARPQPAEAQLPGQLDTAVAVPAPRSAAEAALPA</sequence>
<accession>A0A853CBW8</accession>
<dbReference type="InterPro" id="IPR029787">
    <property type="entry name" value="Nucleotide_cyclase"/>
</dbReference>
<evidence type="ECO:0000259" key="3">
    <source>
        <dbReference type="PROSITE" id="PS50887"/>
    </source>
</evidence>
<dbReference type="Proteomes" id="UP000541969">
    <property type="component" value="Unassembled WGS sequence"/>
</dbReference>
<dbReference type="PROSITE" id="PS50887">
    <property type="entry name" value="GGDEF"/>
    <property type="match status" value="1"/>
</dbReference>
<keyword evidence="1" id="KW-0472">Membrane</keyword>
<evidence type="ECO:0000313" key="4">
    <source>
        <dbReference type="EMBL" id="NYJ05505.1"/>
    </source>
</evidence>
<dbReference type="InterPro" id="IPR052155">
    <property type="entry name" value="Biofilm_reg_signaling"/>
</dbReference>
<dbReference type="FunFam" id="3.20.20.450:FF:000001">
    <property type="entry name" value="Cyclic di-GMP phosphodiesterase yahA"/>
    <property type="match status" value="1"/>
</dbReference>
<dbReference type="SMART" id="SM00052">
    <property type="entry name" value="EAL"/>
    <property type="match status" value="1"/>
</dbReference>
<dbReference type="RefSeq" id="WP_179716150.1">
    <property type="nucleotide sequence ID" value="NZ_JACBZT010000001.1"/>
</dbReference>
<feature type="transmembrane region" description="Helical" evidence="1">
    <location>
        <begin position="83"/>
        <end position="102"/>
    </location>
</feature>
<dbReference type="EMBL" id="JACBZT010000001">
    <property type="protein sequence ID" value="NYJ05505.1"/>
    <property type="molecule type" value="Genomic_DNA"/>
</dbReference>
<gene>
    <name evidence="4" type="ORF">GGQ55_001783</name>
</gene>
<dbReference type="CDD" id="cd01949">
    <property type="entry name" value="GGDEF"/>
    <property type="match status" value="1"/>
</dbReference>
<feature type="domain" description="EAL" evidence="2">
    <location>
        <begin position="353"/>
        <end position="607"/>
    </location>
</feature>
<dbReference type="AlphaFoldDB" id="A0A853CBW8"/>
<feature type="transmembrane region" description="Helical" evidence="1">
    <location>
        <begin position="109"/>
        <end position="138"/>
    </location>
</feature>
<keyword evidence="1" id="KW-1133">Transmembrane helix</keyword>
<keyword evidence="1" id="KW-0812">Transmembrane</keyword>
<feature type="transmembrane region" description="Helical" evidence="1">
    <location>
        <begin position="53"/>
        <end position="71"/>
    </location>
</feature>
<dbReference type="SUPFAM" id="SSF141868">
    <property type="entry name" value="EAL domain-like"/>
    <property type="match status" value="1"/>
</dbReference>
<proteinExistence type="predicted"/>
<keyword evidence="5" id="KW-1185">Reference proteome</keyword>
<feature type="transmembrane region" description="Helical" evidence="1">
    <location>
        <begin position="30"/>
        <end position="48"/>
    </location>
</feature>
<dbReference type="Gene3D" id="3.30.70.270">
    <property type="match status" value="1"/>
</dbReference>
<dbReference type="PROSITE" id="PS50883">
    <property type="entry name" value="EAL"/>
    <property type="match status" value="1"/>
</dbReference>
<protein>
    <submittedName>
        <fullName evidence="4">Diguanylate cyclase (GGDEF)-like protein</fullName>
    </submittedName>
</protein>
<dbReference type="Pfam" id="PF00990">
    <property type="entry name" value="GGDEF"/>
    <property type="match status" value="1"/>
</dbReference>
<comment type="caution">
    <text evidence="4">The sequence shown here is derived from an EMBL/GenBank/DDBJ whole genome shotgun (WGS) entry which is preliminary data.</text>
</comment>
<feature type="transmembrane region" description="Helical" evidence="1">
    <location>
        <begin position="158"/>
        <end position="178"/>
    </location>
</feature>
<feature type="domain" description="GGDEF" evidence="3">
    <location>
        <begin position="213"/>
        <end position="344"/>
    </location>
</feature>
<dbReference type="NCBIfam" id="TIGR00254">
    <property type="entry name" value="GGDEF"/>
    <property type="match status" value="1"/>
</dbReference>
<dbReference type="SUPFAM" id="SSF55073">
    <property type="entry name" value="Nucleotide cyclase"/>
    <property type="match status" value="1"/>
</dbReference>
<evidence type="ECO:0000256" key="1">
    <source>
        <dbReference type="SAM" id="Phobius"/>
    </source>
</evidence>
<dbReference type="PANTHER" id="PTHR44757">
    <property type="entry name" value="DIGUANYLATE CYCLASE DGCP"/>
    <property type="match status" value="1"/>
</dbReference>